<dbReference type="PROSITE" id="PS00154">
    <property type="entry name" value="ATPASE_E1_E2"/>
    <property type="match status" value="1"/>
</dbReference>
<evidence type="ECO:0000313" key="13">
    <source>
        <dbReference type="Proteomes" id="UP000005090"/>
    </source>
</evidence>
<dbReference type="GO" id="GO:0005886">
    <property type="term" value="C:plasma membrane"/>
    <property type="evidence" value="ECO:0007669"/>
    <property type="project" value="UniProtKB-SubCell"/>
</dbReference>
<dbReference type="InterPro" id="IPR001757">
    <property type="entry name" value="P_typ_ATPase"/>
</dbReference>
<dbReference type="Gene3D" id="2.70.150.10">
    <property type="entry name" value="Calcium-transporting ATPase, cytoplasmic transduction domain A"/>
    <property type="match status" value="1"/>
</dbReference>
<keyword evidence="10" id="KW-1003">Cell membrane</keyword>
<dbReference type="Gene3D" id="3.40.50.1000">
    <property type="entry name" value="HAD superfamily/HAD-like"/>
    <property type="match status" value="1"/>
</dbReference>
<feature type="domain" description="P-type ATPase A" evidence="11">
    <location>
        <begin position="152"/>
        <end position="250"/>
    </location>
</feature>
<evidence type="ECO:0000259" key="11">
    <source>
        <dbReference type="Pfam" id="PF00122"/>
    </source>
</evidence>
<dbReference type="InterPro" id="IPR036412">
    <property type="entry name" value="HAD-like_sf"/>
</dbReference>
<dbReference type="GO" id="GO:0016463">
    <property type="term" value="F:P-type zinc transporter activity"/>
    <property type="evidence" value="ECO:0007669"/>
    <property type="project" value="UniProtKB-EC"/>
</dbReference>
<keyword evidence="7 10" id="KW-0472">Membrane</keyword>
<dbReference type="AlphaFoldDB" id="H8GLH1"/>
<name>H8GLH1_METAL</name>
<keyword evidence="10" id="KW-0547">Nucleotide-binding</keyword>
<dbReference type="SFLD" id="SFLDF00027">
    <property type="entry name" value="p-type_atpase"/>
    <property type="match status" value="1"/>
</dbReference>
<evidence type="ECO:0000256" key="7">
    <source>
        <dbReference type="ARBA" id="ARBA00023136"/>
    </source>
</evidence>
<evidence type="ECO:0000256" key="9">
    <source>
        <dbReference type="ARBA" id="ARBA00047308"/>
    </source>
</evidence>
<evidence type="ECO:0000256" key="4">
    <source>
        <dbReference type="ARBA" id="ARBA00022723"/>
    </source>
</evidence>
<proteinExistence type="inferred from homology"/>
<comment type="similarity">
    <text evidence="2 10">Belongs to the cation transport ATPase (P-type) (TC 3.A.3) family. Type IB subfamily.</text>
</comment>
<dbReference type="PRINTS" id="PR00119">
    <property type="entry name" value="CATATPASE"/>
</dbReference>
<evidence type="ECO:0000256" key="2">
    <source>
        <dbReference type="ARBA" id="ARBA00006024"/>
    </source>
</evidence>
<feature type="transmembrane region" description="Helical" evidence="10">
    <location>
        <begin position="292"/>
        <end position="319"/>
    </location>
</feature>
<feature type="transmembrane region" description="Helical" evidence="10">
    <location>
        <begin position="592"/>
        <end position="616"/>
    </location>
</feature>
<dbReference type="InterPro" id="IPR023214">
    <property type="entry name" value="HAD_sf"/>
</dbReference>
<evidence type="ECO:0000256" key="3">
    <source>
        <dbReference type="ARBA" id="ARBA00022692"/>
    </source>
</evidence>
<dbReference type="Gene3D" id="3.40.1110.10">
    <property type="entry name" value="Calcium-transporting ATPase, cytoplasmic domain N"/>
    <property type="match status" value="1"/>
</dbReference>
<dbReference type="Pfam" id="PF00122">
    <property type="entry name" value="E1-E2_ATPase"/>
    <property type="match status" value="1"/>
</dbReference>
<evidence type="ECO:0000256" key="6">
    <source>
        <dbReference type="ARBA" id="ARBA00022989"/>
    </source>
</evidence>
<feature type="transmembrane region" description="Helical" evidence="10">
    <location>
        <begin position="61"/>
        <end position="86"/>
    </location>
</feature>
<evidence type="ECO:0000256" key="10">
    <source>
        <dbReference type="RuleBase" id="RU362081"/>
    </source>
</evidence>
<dbReference type="InterPro" id="IPR023299">
    <property type="entry name" value="ATPase_P-typ_cyto_dom_N"/>
</dbReference>
<dbReference type="eggNOG" id="COG2217">
    <property type="taxonomic scope" value="Bacteria"/>
</dbReference>
<dbReference type="GO" id="GO:0015086">
    <property type="term" value="F:cadmium ion transmembrane transporter activity"/>
    <property type="evidence" value="ECO:0007669"/>
    <property type="project" value="TreeGrafter"/>
</dbReference>
<dbReference type="InterPro" id="IPR008250">
    <property type="entry name" value="ATPase_P-typ_transduc_dom_A_sf"/>
</dbReference>
<dbReference type="SUPFAM" id="SSF56784">
    <property type="entry name" value="HAD-like"/>
    <property type="match status" value="1"/>
</dbReference>
<evidence type="ECO:0000256" key="8">
    <source>
        <dbReference type="ARBA" id="ARBA00039097"/>
    </source>
</evidence>
<dbReference type="GO" id="GO:0046872">
    <property type="term" value="F:metal ion binding"/>
    <property type="evidence" value="ECO:0007669"/>
    <property type="project" value="UniProtKB-KW"/>
</dbReference>
<comment type="catalytic activity">
    <reaction evidence="9">
        <text>Zn(2+)(in) + ATP + H2O = Zn(2+)(out) + ADP + phosphate + H(+)</text>
        <dbReference type="Rhea" id="RHEA:20621"/>
        <dbReference type="ChEBI" id="CHEBI:15377"/>
        <dbReference type="ChEBI" id="CHEBI:15378"/>
        <dbReference type="ChEBI" id="CHEBI:29105"/>
        <dbReference type="ChEBI" id="CHEBI:30616"/>
        <dbReference type="ChEBI" id="CHEBI:43474"/>
        <dbReference type="ChEBI" id="CHEBI:456216"/>
        <dbReference type="EC" id="7.2.2.12"/>
    </reaction>
</comment>
<dbReference type="InterPro" id="IPR059000">
    <property type="entry name" value="ATPase_P-type_domA"/>
</dbReference>
<dbReference type="InterPro" id="IPR051014">
    <property type="entry name" value="Cation_Transport_ATPase_IB"/>
</dbReference>
<comment type="subcellular location">
    <subcellularLocation>
        <location evidence="10">Cell membrane</location>
    </subcellularLocation>
    <subcellularLocation>
        <location evidence="1">Membrane</location>
    </subcellularLocation>
</comment>
<dbReference type="PANTHER" id="PTHR48085:SF5">
    <property type="entry name" value="CADMIUM_ZINC-TRANSPORTING ATPASE HMA4-RELATED"/>
    <property type="match status" value="1"/>
</dbReference>
<evidence type="ECO:0000313" key="12">
    <source>
        <dbReference type="EMBL" id="EIC29336.1"/>
    </source>
</evidence>
<dbReference type="EMBL" id="CM001475">
    <property type="protein sequence ID" value="EIC29336.1"/>
    <property type="molecule type" value="Genomic_DNA"/>
</dbReference>
<keyword evidence="6 10" id="KW-1133">Transmembrane helix</keyword>
<dbReference type="GO" id="GO:0016887">
    <property type="term" value="F:ATP hydrolysis activity"/>
    <property type="evidence" value="ECO:0007669"/>
    <property type="project" value="InterPro"/>
</dbReference>
<keyword evidence="3 10" id="KW-0812">Transmembrane</keyword>
<dbReference type="HOGENOM" id="CLU_001771_6_3_6"/>
<evidence type="ECO:0000256" key="1">
    <source>
        <dbReference type="ARBA" id="ARBA00004370"/>
    </source>
</evidence>
<dbReference type="RefSeq" id="WP_005371118.1">
    <property type="nucleotide sequence ID" value="NZ_CM001475.1"/>
</dbReference>
<organism evidence="12 13">
    <name type="scientific">Methylomicrobium album BG8</name>
    <dbReference type="NCBI Taxonomy" id="686340"/>
    <lineage>
        <taxon>Bacteria</taxon>
        <taxon>Pseudomonadati</taxon>
        <taxon>Pseudomonadota</taxon>
        <taxon>Gammaproteobacteria</taxon>
        <taxon>Methylococcales</taxon>
        <taxon>Methylococcaceae</taxon>
        <taxon>Methylomicrobium</taxon>
    </lineage>
</organism>
<keyword evidence="13" id="KW-1185">Reference proteome</keyword>
<accession>H8GLH1</accession>
<dbReference type="InterPro" id="IPR023298">
    <property type="entry name" value="ATPase_P-typ_TM_dom_sf"/>
</dbReference>
<dbReference type="InterPro" id="IPR027256">
    <property type="entry name" value="P-typ_ATPase_IB"/>
</dbReference>
<dbReference type="SFLD" id="SFLDG00002">
    <property type="entry name" value="C1.7:_P-type_atpase_like"/>
    <property type="match status" value="1"/>
</dbReference>
<reference evidence="12 13" key="1">
    <citation type="journal article" date="2013" name="Genome Announc.">
        <title>Genome Sequence of the Obligate Gammaproteobacterial Methanotroph Methylomicrobium album Strain BG8.</title>
        <authorList>
            <person name="Kits K.D."/>
            <person name="Kalyuzhnaya M.G."/>
            <person name="Klotz M.G."/>
            <person name="Jetten M.S."/>
            <person name="Op den Camp H.J."/>
            <person name="Vuilleumier S."/>
            <person name="Bringel F."/>
            <person name="Dispirito A.A."/>
            <person name="Murrell J.C."/>
            <person name="Bruce D."/>
            <person name="Cheng J.F."/>
            <person name="Copeland A."/>
            <person name="Goodwin L."/>
            <person name="Hauser L."/>
            <person name="Lajus A."/>
            <person name="Land M.L."/>
            <person name="Lapidus A."/>
            <person name="Lucas S."/>
            <person name="Medigue C."/>
            <person name="Pitluck S."/>
            <person name="Woyke T."/>
            <person name="Zeytun A."/>
            <person name="Stein L.Y."/>
        </authorList>
    </citation>
    <scope>NUCLEOTIDE SEQUENCE [LARGE SCALE GENOMIC DNA]</scope>
    <source>
        <strain evidence="12 13">BG8</strain>
    </source>
</reference>
<dbReference type="NCBIfam" id="TIGR01525">
    <property type="entry name" value="ATPase-IB_hvy"/>
    <property type="match status" value="1"/>
</dbReference>
<dbReference type="SUPFAM" id="SSF81653">
    <property type="entry name" value="Calcium ATPase, transduction domain A"/>
    <property type="match status" value="1"/>
</dbReference>
<dbReference type="EC" id="7.2.2.12" evidence="8"/>
<dbReference type="InterPro" id="IPR044492">
    <property type="entry name" value="P_typ_ATPase_HD_dom"/>
</dbReference>
<dbReference type="NCBIfam" id="TIGR01494">
    <property type="entry name" value="ATPase_P-type"/>
    <property type="match status" value="1"/>
</dbReference>
<dbReference type="SFLD" id="SFLDS00003">
    <property type="entry name" value="Haloacid_Dehalogenase"/>
    <property type="match status" value="1"/>
</dbReference>
<dbReference type="PANTHER" id="PTHR48085">
    <property type="entry name" value="CADMIUM/ZINC-TRANSPORTING ATPASE HMA2-RELATED"/>
    <property type="match status" value="1"/>
</dbReference>
<dbReference type="SUPFAM" id="SSF81665">
    <property type="entry name" value="Calcium ATPase, transmembrane domain M"/>
    <property type="match status" value="1"/>
</dbReference>
<dbReference type="STRING" id="686340.Metal_1553"/>
<dbReference type="GO" id="GO:0005524">
    <property type="term" value="F:ATP binding"/>
    <property type="evidence" value="ECO:0007669"/>
    <property type="project" value="UniProtKB-UniRule"/>
</dbReference>
<gene>
    <name evidence="12" type="ORF">Metal_1553</name>
</gene>
<keyword evidence="4 10" id="KW-0479">Metal-binding</keyword>
<keyword evidence="10" id="KW-0067">ATP-binding</keyword>
<dbReference type="InterPro" id="IPR018303">
    <property type="entry name" value="ATPase_P-typ_P_site"/>
</dbReference>
<feature type="transmembrane region" description="Helical" evidence="10">
    <location>
        <begin position="267"/>
        <end position="286"/>
    </location>
</feature>
<evidence type="ECO:0000256" key="5">
    <source>
        <dbReference type="ARBA" id="ARBA00022967"/>
    </source>
</evidence>
<dbReference type="Proteomes" id="UP000005090">
    <property type="component" value="Chromosome"/>
</dbReference>
<keyword evidence="5" id="KW-1278">Translocase</keyword>
<protein>
    <recommendedName>
        <fullName evidence="8">P-type Zn(2+) transporter</fullName>
        <ecNumber evidence="8">7.2.2.12</ecNumber>
    </recommendedName>
</protein>
<sequence>MSKFSHAKSSPFGSEQGIALLSLAGIGTHLWLRYASAAGGQTYRLSLSASFGPEPEPVFRYGFDAAIALMQFPLISVLVLGGVPLLYRLLAKMLHGDLGADLLAGTSIVTSVWLDEWLAGSLVVLMLSGGAVLETYALRKASSVLEALAKRMPSIAHRKTGEALADVAVEKIQVGDTLVILPHEICPVDGTVLEGTSTMDESYLTGEPYLMSKTAGSPVLSGAINGDAALTVRADKLAADSRYAKIMEVMRASENSRPKIRRLGDRLGASYAPLALAIAAAAWYFSGDVARFLAVLVVATPCPLLIGIPVTLISSISLAAKREIIIKNPAVLENLGLCRTAIFDKTGTLTYGRPSLVAIETDPAFDEREVLALAASLERYSKHPLSGAILKAAEKTALPLRPVEQITERPGQGISGLVSGKKVAITSRKSFIARSPDALARLPEISGGLECIVLVDGRYAATLQFRDEVRADSSSFINHLQPSHLFDRVMLVSGDRESEVRYLAERVGIDHVYSGQSPEQKLALVRAETENAKTVFLGDGINDAPALTAATIGIAFGQNSDITGEAADAVIMDSSLLKVDELFHIGKRMRRIALQSAIGGMVLSTVGMGAAGMGYLSPVAGALAQELIDVIAILNALRAALPPKSLSDF</sequence>
<dbReference type="Pfam" id="PF00702">
    <property type="entry name" value="Hydrolase"/>
    <property type="match status" value="1"/>
</dbReference>